<dbReference type="EMBL" id="AUZI01000012">
    <property type="protein sequence ID" value="KID49571.1"/>
    <property type="molecule type" value="Genomic_DNA"/>
</dbReference>
<accession>A0A0B4EJG4</accession>
<dbReference type="Proteomes" id="UP000031184">
    <property type="component" value="Unassembled WGS sequence"/>
</dbReference>
<evidence type="ECO:0008006" key="3">
    <source>
        <dbReference type="Google" id="ProtNLM"/>
    </source>
</evidence>
<protein>
    <recommendedName>
        <fullName evidence="3">Solute-binding protein family 5 domain-containing protein</fullName>
    </recommendedName>
</protein>
<evidence type="ECO:0000313" key="1">
    <source>
        <dbReference type="EMBL" id="KID49571.1"/>
    </source>
</evidence>
<dbReference type="PATRIC" id="fig|1226633.4.peg.1077"/>
<gene>
    <name evidence="1" type="ORF">C095_05330</name>
</gene>
<comment type="caution">
    <text evidence="1">The sequence shown here is derived from an EMBL/GenBank/DDBJ whole genome shotgun (WGS) entry which is preliminary data.</text>
</comment>
<reference evidence="1 2" key="1">
    <citation type="submission" date="2013-08" db="EMBL/GenBank/DDBJ databases">
        <title>An opportunistic ruminal bacterium that causes liver abscesses in cattle.</title>
        <authorList>
            <person name="Benahmed F.H."/>
            <person name="Rasmussen M."/>
            <person name="Harbottle H."/>
            <person name="Soppet D."/>
            <person name="Nagaraja T.G."/>
            <person name="Davidson M."/>
        </authorList>
    </citation>
    <scope>NUCLEOTIDE SEQUENCE [LARGE SCALE GENOMIC DNA]</scope>
    <source>
        <strain evidence="1 2">B35</strain>
    </source>
</reference>
<evidence type="ECO:0000313" key="2">
    <source>
        <dbReference type="Proteomes" id="UP000031184"/>
    </source>
</evidence>
<name>A0A0B4EJG4_9FUSO</name>
<sequence>MEKLLYRQSVEKDKVKRRKVVEEIQKLLAEEIPMMLLYGEIDNTVYRPEKYNRWTTRYDHTKLAHPKLSYVIRPE</sequence>
<proteinExistence type="predicted"/>
<dbReference type="AlphaFoldDB" id="A0A0B4EJG4"/>
<organism evidence="1 2">
    <name type="scientific">Fusobacterium necrophorum subsp. funduliforme B35</name>
    <dbReference type="NCBI Taxonomy" id="1226633"/>
    <lineage>
        <taxon>Bacteria</taxon>
        <taxon>Fusobacteriati</taxon>
        <taxon>Fusobacteriota</taxon>
        <taxon>Fusobacteriia</taxon>
        <taxon>Fusobacteriales</taxon>
        <taxon>Fusobacteriaceae</taxon>
        <taxon>Fusobacterium</taxon>
    </lineage>
</organism>